<feature type="region of interest" description="Disordered" evidence="10">
    <location>
        <begin position="76"/>
        <end position="96"/>
    </location>
</feature>
<evidence type="ECO:0000256" key="10">
    <source>
        <dbReference type="SAM" id="MobiDB-lite"/>
    </source>
</evidence>
<dbReference type="GO" id="GO:0033617">
    <property type="term" value="P:mitochondrial respiratory chain complex IV assembly"/>
    <property type="evidence" value="ECO:0007669"/>
    <property type="project" value="UniProtKB-UniRule"/>
</dbReference>
<evidence type="ECO:0000256" key="2">
    <source>
        <dbReference type="ARBA" id="ARBA00004304"/>
    </source>
</evidence>
<evidence type="ECO:0000256" key="6">
    <source>
        <dbReference type="ARBA" id="ARBA00022989"/>
    </source>
</evidence>
<dbReference type="PANTHER" id="PTHR15642:SF3">
    <property type="entry name" value="CYTOCHROME C OXIDASE ASSEMBLY FACTOR 3 HOMOLOG, MITOCHONDRIAL"/>
    <property type="match status" value="1"/>
</dbReference>
<keyword evidence="6 9" id="KW-1133">Transmembrane helix</keyword>
<dbReference type="OrthoDB" id="10018333at2759"/>
<dbReference type="OMA" id="HQPTREK"/>
<gene>
    <name evidence="12" type="primary">ABSGL_11566.1 scaffold 12295</name>
</gene>
<evidence type="ECO:0000256" key="9">
    <source>
        <dbReference type="RuleBase" id="RU367056"/>
    </source>
</evidence>
<dbReference type="InParanoid" id="A0A163K6B8"/>
<keyword evidence="7 9" id="KW-0496">Mitochondrion</keyword>
<dbReference type="Pfam" id="PF09813">
    <property type="entry name" value="Coa3_cc"/>
    <property type="match status" value="1"/>
</dbReference>
<feature type="domain" description="Cytochrome c oxidase assembly factor 3 mitochondrial coiled-coil" evidence="11">
    <location>
        <begin position="32"/>
        <end position="73"/>
    </location>
</feature>
<dbReference type="Proteomes" id="UP000078561">
    <property type="component" value="Unassembled WGS sequence"/>
</dbReference>
<keyword evidence="5 9" id="KW-0812">Transmembrane</keyword>
<comment type="subunit">
    <text evidence="4 9">Component of 250-400 kDa complexes called cytochrome oxidase assembly intermediates or COA complexes.</text>
</comment>
<evidence type="ECO:0000259" key="11">
    <source>
        <dbReference type="Pfam" id="PF09813"/>
    </source>
</evidence>
<evidence type="ECO:0000256" key="4">
    <source>
        <dbReference type="ARBA" id="ARBA00011351"/>
    </source>
</evidence>
<comment type="similarity">
    <text evidence="3 9">Belongs to the COA3 family.</text>
</comment>
<proteinExistence type="inferred from homology"/>
<dbReference type="PANTHER" id="PTHR15642">
    <property type="entry name" value="CYTOCHROME C OXIDASE ASSEMBLY FACTOR 3, MITOCHONDRIAL"/>
    <property type="match status" value="1"/>
</dbReference>
<feature type="transmembrane region" description="Helical" evidence="9">
    <location>
        <begin position="45"/>
        <end position="66"/>
    </location>
</feature>
<protein>
    <recommendedName>
        <fullName evidence="9">Cytochrome c oxidase assembly factor 3</fullName>
    </recommendedName>
</protein>
<evidence type="ECO:0000256" key="7">
    <source>
        <dbReference type="ARBA" id="ARBA00023128"/>
    </source>
</evidence>
<organism evidence="12">
    <name type="scientific">Absidia glauca</name>
    <name type="common">Pin mould</name>
    <dbReference type="NCBI Taxonomy" id="4829"/>
    <lineage>
        <taxon>Eukaryota</taxon>
        <taxon>Fungi</taxon>
        <taxon>Fungi incertae sedis</taxon>
        <taxon>Mucoromycota</taxon>
        <taxon>Mucoromycotina</taxon>
        <taxon>Mucoromycetes</taxon>
        <taxon>Mucorales</taxon>
        <taxon>Cunninghamellaceae</taxon>
        <taxon>Absidia</taxon>
    </lineage>
</organism>
<evidence type="ECO:0000256" key="5">
    <source>
        <dbReference type="ARBA" id="ARBA00022692"/>
    </source>
</evidence>
<dbReference type="EMBL" id="LT554468">
    <property type="protein sequence ID" value="SAM05691.1"/>
    <property type="molecule type" value="Genomic_DNA"/>
</dbReference>
<keyword evidence="13" id="KW-1185">Reference proteome</keyword>
<evidence type="ECO:0000256" key="1">
    <source>
        <dbReference type="ARBA" id="ARBA00003064"/>
    </source>
</evidence>
<evidence type="ECO:0000313" key="12">
    <source>
        <dbReference type="EMBL" id="SAM05691.1"/>
    </source>
</evidence>
<keyword evidence="9" id="KW-0999">Mitochondrion inner membrane</keyword>
<dbReference type="GO" id="GO:0005743">
    <property type="term" value="C:mitochondrial inner membrane"/>
    <property type="evidence" value="ECO:0007669"/>
    <property type="project" value="UniProtKB-UniRule"/>
</dbReference>
<comment type="subcellular location">
    <subcellularLocation>
        <location evidence="2">Mitochondrion membrane</location>
        <topology evidence="2">Single-pass membrane protein</topology>
    </subcellularLocation>
</comment>
<dbReference type="STRING" id="4829.A0A163K6B8"/>
<reference evidence="12" key="1">
    <citation type="submission" date="2016-04" db="EMBL/GenBank/DDBJ databases">
        <authorList>
            <person name="Evans L.H."/>
            <person name="Alamgir A."/>
            <person name="Owens N."/>
            <person name="Weber N.D."/>
            <person name="Virtaneva K."/>
            <person name="Barbian K."/>
            <person name="Babar A."/>
            <person name="Rosenke K."/>
        </authorList>
    </citation>
    <scope>NUCLEOTIDE SEQUENCE [LARGE SCALE GENOMIC DNA]</scope>
    <source>
        <strain evidence="12">CBS 101.48</strain>
    </source>
</reference>
<evidence type="ECO:0000313" key="13">
    <source>
        <dbReference type="Proteomes" id="UP000078561"/>
    </source>
</evidence>
<dbReference type="AlphaFoldDB" id="A0A163K6B8"/>
<name>A0A163K6B8_ABSGL</name>
<comment type="function">
    <text evidence="1 9">Required for assembly of cytochrome c oxidase (complex IV).</text>
</comment>
<keyword evidence="8 9" id="KW-0472">Membrane</keyword>
<evidence type="ECO:0000256" key="3">
    <source>
        <dbReference type="ARBA" id="ARBA00007035"/>
    </source>
</evidence>
<dbReference type="InterPro" id="IPR041752">
    <property type="entry name" value="Coa3"/>
</dbReference>
<evidence type="ECO:0000256" key="8">
    <source>
        <dbReference type="ARBA" id="ARBA00023136"/>
    </source>
</evidence>
<dbReference type="InterPro" id="IPR018628">
    <property type="entry name" value="Coa3_CC"/>
</dbReference>
<accession>A0A163K6B8</accession>
<sequence length="96" mass="10780">MSSPEQFDSQVKGYGTRERLYTQKKGYGFSPALQRTRQPFAMRNVLTLGALLTFTGSIYAYSMFAVKQDDFSDVPLPSQLPGVQDVTKSFKDAKKD</sequence>